<reference evidence="13" key="1">
    <citation type="submission" date="2020-04" db="EMBL/GenBank/DDBJ databases">
        <authorList>
            <person name="Alioto T."/>
            <person name="Alioto T."/>
            <person name="Gomez Garrido J."/>
        </authorList>
    </citation>
    <scope>NUCLEOTIDE SEQUENCE</scope>
    <source>
        <strain evidence="13">A484AB</strain>
    </source>
</reference>
<keyword evidence="14" id="KW-1185">Reference proteome</keyword>
<evidence type="ECO:0000313" key="14">
    <source>
        <dbReference type="Proteomes" id="UP001152795"/>
    </source>
</evidence>
<feature type="compositionally biased region" description="Basic and acidic residues" evidence="12">
    <location>
        <begin position="364"/>
        <end position="374"/>
    </location>
</feature>
<dbReference type="GO" id="GO:0000978">
    <property type="term" value="F:RNA polymerase II cis-regulatory region sequence-specific DNA binding"/>
    <property type="evidence" value="ECO:0007669"/>
    <property type="project" value="TreeGrafter"/>
</dbReference>
<dbReference type="GO" id="GO:0000981">
    <property type="term" value="F:DNA-binding transcription factor activity, RNA polymerase II-specific"/>
    <property type="evidence" value="ECO:0007669"/>
    <property type="project" value="InterPro"/>
</dbReference>
<sequence length="433" mass="47136">MASTSEARTTSSDTQSSNSHYRMQQTLPGNYPSIVPTPSSNLNLIEPSQLLPPDEVDVFFHHLDSSGNATNSWPYPPGARAHPYRPTMCQMTAHGPTAFPDPQSQVPTQPGSCSRVFLPTARVPSTQVCRPHHFHTPIQWIESKSASNYGCSVATPPSVWCPPFPQTHRGSVSVSSPAQVSQGSSSLGHPIFAFPPTPPKDLMQDGSSVKSILDPYGYADEKSLIKAGMQFSGSRPDSSYTPQVEGRECINCGATSTPLWRRDGSGHYLCNACGLYHKMNGSNRPLIKPKRRLSAARRAGTSCANCGTTQTTLWRRNANGEPVCNACGLYWKLHAVNRPLSMKKDGIQTRNRKVSSKTKKSKKHGDIKQEDGKLEGSMSSNHYITSQESMFSFPGSSVISSQMIHPSMKPLHPLHPGLFAPIVPQHSSLSGMV</sequence>
<keyword evidence="9" id="KW-0804">Transcription</keyword>
<keyword evidence="8" id="KW-0010">Activator</keyword>
<evidence type="ECO:0000256" key="4">
    <source>
        <dbReference type="ARBA" id="ARBA00022771"/>
    </source>
</evidence>
<dbReference type="FunFam" id="3.30.50.10:FF:000001">
    <property type="entry name" value="GATA transcription factor (GATAd)"/>
    <property type="match status" value="1"/>
</dbReference>
<feature type="compositionally biased region" description="Basic residues" evidence="12">
    <location>
        <begin position="350"/>
        <end position="363"/>
    </location>
</feature>
<dbReference type="GO" id="GO:0045944">
    <property type="term" value="P:positive regulation of transcription by RNA polymerase II"/>
    <property type="evidence" value="ECO:0007669"/>
    <property type="project" value="TreeGrafter"/>
</dbReference>
<dbReference type="InterPro" id="IPR016374">
    <property type="entry name" value="TF_GATA-2/3"/>
</dbReference>
<comment type="caution">
    <text evidence="13">The sequence shown here is derived from an EMBL/GenBank/DDBJ whole genome shotgun (WGS) entry which is preliminary data.</text>
</comment>
<evidence type="ECO:0000256" key="5">
    <source>
        <dbReference type="ARBA" id="ARBA00022833"/>
    </source>
</evidence>
<name>A0A6S7G8K8_PARCT</name>
<dbReference type="PIRSF" id="PIRSF003027">
    <property type="entry name" value="TF_GATA-1/2/3"/>
    <property type="match status" value="1"/>
</dbReference>
<evidence type="ECO:0000256" key="12">
    <source>
        <dbReference type="SAM" id="MobiDB-lite"/>
    </source>
</evidence>
<dbReference type="SMART" id="SM00401">
    <property type="entry name" value="ZnF_GATA"/>
    <property type="match status" value="2"/>
</dbReference>
<keyword evidence="7" id="KW-0238">DNA-binding</keyword>
<feature type="zinc finger region" description="GATA-type 1" evidence="11">
    <location>
        <begin position="249"/>
        <end position="273"/>
    </location>
</feature>
<keyword evidence="3" id="KW-0677">Repeat</keyword>
<evidence type="ECO:0000256" key="2">
    <source>
        <dbReference type="ARBA" id="ARBA00022723"/>
    </source>
</evidence>
<dbReference type="PROSITE" id="PS50114">
    <property type="entry name" value="GATA_ZN_FINGER_2"/>
    <property type="match status" value="2"/>
</dbReference>
<dbReference type="GO" id="GO:0005634">
    <property type="term" value="C:nucleus"/>
    <property type="evidence" value="ECO:0007669"/>
    <property type="project" value="UniProtKB-SubCell"/>
</dbReference>
<dbReference type="Proteomes" id="UP001152795">
    <property type="component" value="Unassembled WGS sequence"/>
</dbReference>
<gene>
    <name evidence="13" type="ORF">PACLA_8A083103</name>
</gene>
<evidence type="ECO:0000256" key="9">
    <source>
        <dbReference type="ARBA" id="ARBA00023163"/>
    </source>
</evidence>
<keyword evidence="4 11" id="KW-0863">Zinc-finger</keyword>
<comment type="subcellular location">
    <subcellularLocation>
        <location evidence="1">Nucleus</location>
    </subcellularLocation>
</comment>
<dbReference type="EMBL" id="CACRXK020000781">
    <property type="protein sequence ID" value="CAB3984766.1"/>
    <property type="molecule type" value="Genomic_DNA"/>
</dbReference>
<dbReference type="PANTHER" id="PTHR10071:SF281">
    <property type="entry name" value="BOX A-BINDING FACTOR-RELATED"/>
    <property type="match status" value="1"/>
</dbReference>
<feature type="zinc finger region" description="GATA-type 2" evidence="11">
    <location>
        <begin position="303"/>
        <end position="327"/>
    </location>
</feature>
<dbReference type="InterPro" id="IPR000679">
    <property type="entry name" value="Znf_GATA"/>
</dbReference>
<dbReference type="GO" id="GO:0008270">
    <property type="term" value="F:zinc ion binding"/>
    <property type="evidence" value="ECO:0007669"/>
    <property type="project" value="UniProtKB-KW"/>
</dbReference>
<proteinExistence type="predicted"/>
<keyword evidence="5 11" id="KW-0862">Zinc</keyword>
<evidence type="ECO:0000256" key="1">
    <source>
        <dbReference type="ARBA" id="ARBA00004123"/>
    </source>
</evidence>
<evidence type="ECO:0000313" key="13">
    <source>
        <dbReference type="EMBL" id="CAB3984766.1"/>
    </source>
</evidence>
<feature type="region of interest" description="Disordered" evidence="12">
    <location>
        <begin position="1"/>
        <end position="40"/>
    </location>
</feature>
<dbReference type="PANTHER" id="PTHR10071">
    <property type="entry name" value="TRANSCRIPTION FACTOR GATA FAMILY MEMBER"/>
    <property type="match status" value="1"/>
</dbReference>
<dbReference type="CDD" id="cd00202">
    <property type="entry name" value="ZnF_GATA"/>
    <property type="match status" value="2"/>
</dbReference>
<dbReference type="AlphaFoldDB" id="A0A6S7G8K8"/>
<dbReference type="PROSITE" id="PS00344">
    <property type="entry name" value="GATA_ZN_FINGER_1"/>
    <property type="match status" value="2"/>
</dbReference>
<protein>
    <submittedName>
        <fullName evidence="13">GATA-binding factor 2-like isoform X3</fullName>
    </submittedName>
</protein>
<dbReference type="Pfam" id="PF00320">
    <property type="entry name" value="GATA"/>
    <property type="match status" value="2"/>
</dbReference>
<keyword evidence="6" id="KW-0805">Transcription regulation</keyword>
<dbReference type="PRINTS" id="PR00619">
    <property type="entry name" value="GATAZNFINGER"/>
</dbReference>
<dbReference type="Gene3D" id="3.30.50.10">
    <property type="entry name" value="Erythroid Transcription Factor GATA-1, subunit A"/>
    <property type="match status" value="2"/>
</dbReference>
<dbReference type="InterPro" id="IPR013088">
    <property type="entry name" value="Znf_NHR/GATA"/>
</dbReference>
<dbReference type="OrthoDB" id="515401at2759"/>
<dbReference type="FunFam" id="3.30.50.10:FF:000032">
    <property type="entry name" value="Transcription factor GATA-3"/>
    <property type="match status" value="1"/>
</dbReference>
<evidence type="ECO:0000256" key="8">
    <source>
        <dbReference type="ARBA" id="ARBA00023159"/>
    </source>
</evidence>
<dbReference type="GO" id="GO:0000122">
    <property type="term" value="P:negative regulation of transcription by RNA polymerase II"/>
    <property type="evidence" value="ECO:0007669"/>
    <property type="project" value="TreeGrafter"/>
</dbReference>
<evidence type="ECO:0000256" key="10">
    <source>
        <dbReference type="ARBA" id="ARBA00023242"/>
    </source>
</evidence>
<dbReference type="SUPFAM" id="SSF57716">
    <property type="entry name" value="Glucocorticoid receptor-like (DNA-binding domain)"/>
    <property type="match status" value="2"/>
</dbReference>
<accession>A0A6S7G8K8</accession>
<keyword evidence="10" id="KW-0539">Nucleus</keyword>
<evidence type="ECO:0000256" key="6">
    <source>
        <dbReference type="ARBA" id="ARBA00023015"/>
    </source>
</evidence>
<evidence type="ECO:0000256" key="11">
    <source>
        <dbReference type="PIRSR" id="PIRSR003027-1"/>
    </source>
</evidence>
<dbReference type="GO" id="GO:0045165">
    <property type="term" value="P:cell fate commitment"/>
    <property type="evidence" value="ECO:0007669"/>
    <property type="project" value="TreeGrafter"/>
</dbReference>
<organism evidence="13 14">
    <name type="scientific">Paramuricea clavata</name>
    <name type="common">Red gorgonian</name>
    <name type="synonym">Violescent sea-whip</name>
    <dbReference type="NCBI Taxonomy" id="317549"/>
    <lineage>
        <taxon>Eukaryota</taxon>
        <taxon>Metazoa</taxon>
        <taxon>Cnidaria</taxon>
        <taxon>Anthozoa</taxon>
        <taxon>Octocorallia</taxon>
        <taxon>Malacalcyonacea</taxon>
        <taxon>Plexauridae</taxon>
        <taxon>Paramuricea</taxon>
    </lineage>
</organism>
<feature type="region of interest" description="Disordered" evidence="12">
    <location>
        <begin position="343"/>
        <end position="376"/>
    </location>
</feature>
<dbReference type="InterPro" id="IPR039355">
    <property type="entry name" value="Transcription_factor_GATA"/>
</dbReference>
<feature type="compositionally biased region" description="Polar residues" evidence="12">
    <location>
        <begin position="1"/>
        <end position="28"/>
    </location>
</feature>
<evidence type="ECO:0000256" key="3">
    <source>
        <dbReference type="ARBA" id="ARBA00022737"/>
    </source>
</evidence>
<evidence type="ECO:0000256" key="7">
    <source>
        <dbReference type="ARBA" id="ARBA00023125"/>
    </source>
</evidence>
<keyword evidence="2 11" id="KW-0479">Metal-binding</keyword>